<evidence type="ECO:0000259" key="1">
    <source>
        <dbReference type="Pfam" id="PF26347"/>
    </source>
</evidence>
<dbReference type="STRING" id="392015.SAMN05421543_101333"/>
<sequence length="150" mass="16655">MTVNRRLIAALVAGALLGGSLMLVYQGREINQLRVQYNSCTTEKETLEDQVRLLSAKLQQPNPQPVIESIQVDAKAPDSLTQLEVVDFVKKQLAFLVDRPLSTLDHNPDLPYRLLDGRTVTVDQQEFTIRVNTVVVAKKLFVAITVSPSA</sequence>
<dbReference type="EMBL" id="FPBV01000001">
    <property type="protein sequence ID" value="SFU37178.1"/>
    <property type="molecule type" value="Genomic_DNA"/>
</dbReference>
<proteinExistence type="predicted"/>
<dbReference type="RefSeq" id="WP_074948897.1">
    <property type="nucleotide sequence ID" value="NZ_FPBV01000001.1"/>
</dbReference>
<keyword evidence="3" id="KW-1185">Reference proteome</keyword>
<evidence type="ECO:0000313" key="3">
    <source>
        <dbReference type="Proteomes" id="UP000183508"/>
    </source>
</evidence>
<organism evidence="2 3">
    <name type="scientific">Alicyclobacillus macrosporangiidus</name>
    <dbReference type="NCBI Taxonomy" id="392015"/>
    <lineage>
        <taxon>Bacteria</taxon>
        <taxon>Bacillati</taxon>
        <taxon>Bacillota</taxon>
        <taxon>Bacilli</taxon>
        <taxon>Bacillales</taxon>
        <taxon>Alicyclobacillaceae</taxon>
        <taxon>Alicyclobacillus</taxon>
    </lineage>
</organism>
<feature type="domain" description="Sporulation membrane protein YtrI C-terminal" evidence="1">
    <location>
        <begin position="73"/>
        <end position="146"/>
    </location>
</feature>
<evidence type="ECO:0000313" key="2">
    <source>
        <dbReference type="EMBL" id="SFU37178.1"/>
    </source>
</evidence>
<dbReference type="InterPro" id="IPR058620">
    <property type="entry name" value="YtrI_C"/>
</dbReference>
<protein>
    <recommendedName>
        <fullName evidence="1">Sporulation membrane protein YtrI C-terminal domain-containing protein</fullName>
    </recommendedName>
</protein>
<dbReference type="OrthoDB" id="3034691at2"/>
<accession>A0A1I7FM15</accession>
<dbReference type="AlphaFoldDB" id="A0A1I7FM15"/>
<reference evidence="3" key="1">
    <citation type="submission" date="2016-10" db="EMBL/GenBank/DDBJ databases">
        <authorList>
            <person name="Varghese N."/>
        </authorList>
    </citation>
    <scope>NUCLEOTIDE SEQUENCE [LARGE SCALE GENOMIC DNA]</scope>
    <source>
        <strain evidence="3">DSM 17980</strain>
    </source>
</reference>
<dbReference type="Pfam" id="PF26347">
    <property type="entry name" value="YtrI_sporulation"/>
    <property type="match status" value="1"/>
</dbReference>
<name>A0A1I7FM15_9BACL</name>
<dbReference type="Proteomes" id="UP000183508">
    <property type="component" value="Unassembled WGS sequence"/>
</dbReference>
<gene>
    <name evidence="2" type="ORF">SAMN05421543_101333</name>
</gene>